<dbReference type="PANTHER" id="PTHR30026">
    <property type="entry name" value="OUTER MEMBRANE PROTEIN TOLC"/>
    <property type="match status" value="1"/>
</dbReference>
<evidence type="ECO:0000313" key="8">
    <source>
        <dbReference type="EMBL" id="AEL26512.1"/>
    </source>
</evidence>
<dbReference type="RefSeq" id="WP_014020803.1">
    <property type="nucleotide sequence ID" value="NC_015914.1"/>
</dbReference>
<dbReference type="InterPro" id="IPR051906">
    <property type="entry name" value="TolC-like"/>
</dbReference>
<evidence type="ECO:0000256" key="5">
    <source>
        <dbReference type="ARBA" id="ARBA00022692"/>
    </source>
</evidence>
<dbReference type="KEGG" id="cmr:Cycma_2773"/>
<evidence type="ECO:0000256" key="6">
    <source>
        <dbReference type="ARBA" id="ARBA00023136"/>
    </source>
</evidence>
<comment type="similarity">
    <text evidence="2">Belongs to the outer membrane factor (OMF) (TC 1.B.17) family.</text>
</comment>
<evidence type="ECO:0000256" key="3">
    <source>
        <dbReference type="ARBA" id="ARBA00022448"/>
    </source>
</evidence>
<evidence type="ECO:0000313" key="9">
    <source>
        <dbReference type="Proteomes" id="UP000001635"/>
    </source>
</evidence>
<keyword evidence="6" id="KW-0472">Membrane</keyword>
<evidence type="ECO:0000256" key="7">
    <source>
        <dbReference type="ARBA" id="ARBA00023237"/>
    </source>
</evidence>
<keyword evidence="3" id="KW-0813">Transport</keyword>
<keyword evidence="4" id="KW-1134">Transmembrane beta strand</keyword>
<keyword evidence="5" id="KW-0812">Transmembrane</keyword>
<evidence type="ECO:0000256" key="2">
    <source>
        <dbReference type="ARBA" id="ARBA00007613"/>
    </source>
</evidence>
<dbReference type="Gene3D" id="1.20.1600.10">
    <property type="entry name" value="Outer membrane efflux proteins (OEP)"/>
    <property type="match status" value="1"/>
</dbReference>
<organism evidence="8 9">
    <name type="scientific">Cyclobacterium marinum (strain ATCC 25205 / DSM 745 / LMG 13164 / NCIMB 1802)</name>
    <name type="common">Flectobacillus marinus</name>
    <dbReference type="NCBI Taxonomy" id="880070"/>
    <lineage>
        <taxon>Bacteria</taxon>
        <taxon>Pseudomonadati</taxon>
        <taxon>Bacteroidota</taxon>
        <taxon>Cytophagia</taxon>
        <taxon>Cytophagales</taxon>
        <taxon>Cyclobacteriaceae</taxon>
        <taxon>Cyclobacterium</taxon>
    </lineage>
</organism>
<dbReference type="GO" id="GO:0015288">
    <property type="term" value="F:porin activity"/>
    <property type="evidence" value="ECO:0007669"/>
    <property type="project" value="TreeGrafter"/>
</dbReference>
<dbReference type="InterPro" id="IPR003423">
    <property type="entry name" value="OMP_efflux"/>
</dbReference>
<dbReference type="GO" id="GO:0009279">
    <property type="term" value="C:cell outer membrane"/>
    <property type="evidence" value="ECO:0007669"/>
    <property type="project" value="UniProtKB-SubCell"/>
</dbReference>
<keyword evidence="7" id="KW-0998">Cell outer membrane</keyword>
<reference evidence="9" key="1">
    <citation type="submission" date="2011-07" db="EMBL/GenBank/DDBJ databases">
        <title>The complete genome of Cyclobacterium marinum DSM 745.</title>
        <authorList>
            <person name="Lucas S."/>
            <person name="Han J."/>
            <person name="Lapidus A."/>
            <person name="Bruce D."/>
            <person name="Goodwin L."/>
            <person name="Pitluck S."/>
            <person name="Peters L."/>
            <person name="Kyrpides N."/>
            <person name="Mavromatis K."/>
            <person name="Ivanova N."/>
            <person name="Ovchinnikova G."/>
            <person name="Chertkov O."/>
            <person name="Detter J.C."/>
            <person name="Tapia R."/>
            <person name="Han C."/>
            <person name="Land M."/>
            <person name="Hauser L."/>
            <person name="Markowitz V."/>
            <person name="Cheng J.-F."/>
            <person name="Hugenholtz P."/>
            <person name="Woyke T."/>
            <person name="Wu D."/>
            <person name="Tindall B."/>
            <person name="Schuetze A."/>
            <person name="Brambilla E."/>
            <person name="Klenk H.-P."/>
            <person name="Eisen J.A."/>
        </authorList>
    </citation>
    <scope>NUCLEOTIDE SEQUENCE [LARGE SCALE GENOMIC DNA]</scope>
    <source>
        <strain evidence="9">ATCC 25205 / DSM 745 / LMG 13164 / NCIMB 1802</strain>
    </source>
</reference>
<comment type="subcellular location">
    <subcellularLocation>
        <location evidence="1">Cell outer membrane</location>
    </subcellularLocation>
</comment>
<keyword evidence="9" id="KW-1185">Reference proteome</keyword>
<dbReference type="OrthoDB" id="1680428at2"/>
<dbReference type="PANTHER" id="PTHR30026:SF20">
    <property type="entry name" value="OUTER MEMBRANE PROTEIN TOLC"/>
    <property type="match status" value="1"/>
</dbReference>
<dbReference type="GO" id="GO:0015562">
    <property type="term" value="F:efflux transmembrane transporter activity"/>
    <property type="evidence" value="ECO:0007669"/>
    <property type="project" value="InterPro"/>
</dbReference>
<proteinExistence type="inferred from homology"/>
<dbReference type="STRING" id="880070.Cycma_2773"/>
<protein>
    <submittedName>
        <fullName evidence="8">Outer membrane efflux protein</fullName>
    </submittedName>
</protein>
<evidence type="ECO:0000256" key="1">
    <source>
        <dbReference type="ARBA" id="ARBA00004442"/>
    </source>
</evidence>
<evidence type="ECO:0000256" key="4">
    <source>
        <dbReference type="ARBA" id="ARBA00022452"/>
    </source>
</evidence>
<dbReference type="AlphaFoldDB" id="G0J010"/>
<dbReference type="EMBL" id="CP002955">
    <property type="protein sequence ID" value="AEL26512.1"/>
    <property type="molecule type" value="Genomic_DNA"/>
</dbReference>
<accession>G0J010</accession>
<sequence>MKFTVLSIFIWLIFHVTGFSQTLEDYFVIAAENNPGLKGKYKAFEAALEKIPQAQSLNDPNLSFGYFISPVETRLGPQRMRFSLTQMFPWFGTLKMQGDVATVLAEVKHQEFLDAKNSLYNEVSAIYYPLLEVLELIEIEKENLQILETYKSIATSTYENGKGSMTDLLRVDIINTNAQTNLDVLYKKVHAANARLNALLGRTPDSPIDIGEKLKPPTGLHQFYFDAIRNNPLIESMDLKVQAAELNQRLALKKGLPQLGIGIDYVAVGDRSDVIIEENGRNVIMPTMTMSLPLFRKKYKAAEREALLLSESYQAEKENVSNILQGSFHRFKAEMEIQLDLIDSYDRQIKTSKQTLDLLYSAYANSGDNFEEVLRLQQQLLEYQKMKVKASVAYYVAEAQINYLTAKSY</sequence>
<dbReference type="HOGENOM" id="CLU_012817_15_0_10"/>
<dbReference type="SUPFAM" id="SSF56954">
    <property type="entry name" value="Outer membrane efflux proteins (OEP)"/>
    <property type="match status" value="1"/>
</dbReference>
<dbReference type="GO" id="GO:1990281">
    <property type="term" value="C:efflux pump complex"/>
    <property type="evidence" value="ECO:0007669"/>
    <property type="project" value="TreeGrafter"/>
</dbReference>
<dbReference type="eggNOG" id="COG1538">
    <property type="taxonomic scope" value="Bacteria"/>
</dbReference>
<name>G0J010_CYCMS</name>
<dbReference type="Proteomes" id="UP000001635">
    <property type="component" value="Chromosome"/>
</dbReference>
<gene>
    <name evidence="8" type="ordered locus">Cycma_2773</name>
</gene>
<dbReference type="Pfam" id="PF02321">
    <property type="entry name" value="OEP"/>
    <property type="match status" value="1"/>
</dbReference>